<protein>
    <submittedName>
        <fullName evidence="1">Uncharacterized protein</fullName>
    </submittedName>
</protein>
<name>A0A426ZHV8_ENSVE</name>
<evidence type="ECO:0000313" key="1">
    <source>
        <dbReference type="EMBL" id="RRT63569.1"/>
    </source>
</evidence>
<reference evidence="2" key="2">
    <citation type="journal article" date="2018" name="Data Brief">
        <title>Genome sequence data from 17 accessions of Ensete ventricosum, a staple food crop for millions in Ethiopia.</title>
        <authorList>
            <person name="Yemataw Z."/>
            <person name="Muzemil S."/>
            <person name="Ambachew D."/>
            <person name="Tripathi L."/>
            <person name="Tesfaye K."/>
            <person name="Chala A."/>
            <person name="Farbos A."/>
            <person name="O'Neill P."/>
            <person name="Moore K."/>
            <person name="Grant M."/>
            <person name="Studholme D.J."/>
        </authorList>
    </citation>
    <scope>NUCLEOTIDE SEQUENCE [LARGE SCALE GENOMIC DNA]</scope>
    <source>
        <tissue evidence="2">Leaf</tissue>
    </source>
</reference>
<dbReference type="Proteomes" id="UP000287651">
    <property type="component" value="Unassembled WGS sequence"/>
</dbReference>
<accession>A0A426ZHV8</accession>
<organism evidence="1 3">
    <name type="scientific">Ensete ventricosum</name>
    <name type="common">Abyssinian banana</name>
    <name type="synonym">Musa ensete</name>
    <dbReference type="NCBI Taxonomy" id="4639"/>
    <lineage>
        <taxon>Eukaryota</taxon>
        <taxon>Viridiplantae</taxon>
        <taxon>Streptophyta</taxon>
        <taxon>Embryophyta</taxon>
        <taxon>Tracheophyta</taxon>
        <taxon>Spermatophyta</taxon>
        <taxon>Magnoliopsida</taxon>
        <taxon>Liliopsida</taxon>
        <taxon>Zingiberales</taxon>
        <taxon>Musaceae</taxon>
        <taxon>Ensete</taxon>
    </lineage>
</organism>
<dbReference type="EMBL" id="KV875969">
    <property type="protein sequence ID" value="RZR73618.1"/>
    <property type="molecule type" value="Genomic_DNA"/>
</dbReference>
<evidence type="ECO:0000313" key="3">
    <source>
        <dbReference type="Proteomes" id="UP000287651"/>
    </source>
</evidence>
<sequence length="70" mass="7609">MGGVTRLRLAVVELRLPSCSALDEGAVMCEGRRGGRPSMIYMGRSEEGGDRPIFLRISFDIAGGSRRPKL</sequence>
<dbReference type="AlphaFoldDB" id="A0A426ZHV8"/>
<reference evidence="1" key="3">
    <citation type="submission" date="2018-09" db="EMBL/GenBank/DDBJ databases">
        <authorList>
            <person name="Harrison J."/>
            <person name="Moore K.A."/>
            <person name="Paszkiewicz K."/>
            <person name="Jones T."/>
            <person name="Grant M."/>
            <person name="Ambacheew D."/>
            <person name="Muzemil S."/>
            <person name="Studholme D."/>
        </authorList>
    </citation>
    <scope>NUCLEOTIDE SEQUENCE</scope>
</reference>
<dbReference type="EMBL" id="AMZH03006549">
    <property type="protein sequence ID" value="RRT63569.1"/>
    <property type="molecule type" value="Genomic_DNA"/>
</dbReference>
<proteinExistence type="predicted"/>
<evidence type="ECO:0000313" key="2">
    <source>
        <dbReference type="EMBL" id="RZR73618.1"/>
    </source>
</evidence>
<dbReference type="Proteomes" id="UP000290560">
    <property type="component" value="Unassembled WGS sequence"/>
</dbReference>
<reference evidence="1 3" key="1">
    <citation type="journal article" date="2014" name="Agronomy (Basel)">
        <title>A Draft Genome Sequence for Ensete ventricosum, the Drought-Tolerant Tree Against Hunger.</title>
        <authorList>
            <person name="Harrison J."/>
            <person name="Moore K.A."/>
            <person name="Paszkiewicz K."/>
            <person name="Jones T."/>
            <person name="Grant M."/>
            <person name="Ambacheew D."/>
            <person name="Muzemil S."/>
            <person name="Studholme D.J."/>
        </authorList>
    </citation>
    <scope>NUCLEOTIDE SEQUENCE [LARGE SCALE GENOMIC DNA]</scope>
</reference>
<gene>
    <name evidence="1" type="ORF">B296_00003723</name>
    <name evidence="2" type="ORF">BHM03_00026442</name>
</gene>